<evidence type="ECO:0000256" key="2">
    <source>
        <dbReference type="ARBA" id="ARBA00022723"/>
    </source>
</evidence>
<proteinExistence type="inferred from homology"/>
<dbReference type="STRING" id="1702214.AL399_07350"/>
<feature type="domain" description="MsrB" evidence="7">
    <location>
        <begin position="4"/>
        <end position="126"/>
    </location>
</feature>
<dbReference type="PANTHER" id="PTHR10173">
    <property type="entry name" value="METHIONINE SULFOXIDE REDUCTASE"/>
    <property type="match status" value="1"/>
</dbReference>
<feature type="binding site" evidence="6">
    <location>
        <position position="95"/>
    </location>
    <ligand>
        <name>Zn(2+)</name>
        <dbReference type="ChEBI" id="CHEBI:29105"/>
    </ligand>
</feature>
<keyword evidence="2 6" id="KW-0479">Metal-binding</keyword>
<dbReference type="EC" id="1.8.4.12" evidence="6"/>
<gene>
    <name evidence="6" type="primary">msrB</name>
    <name evidence="8" type="ORF">AL399_07350</name>
</gene>
<comment type="similarity">
    <text evidence="1 6">Belongs to the MsrB Met sulfoxide reductase family.</text>
</comment>
<feature type="active site" description="Nucleophile" evidence="6">
    <location>
        <position position="115"/>
    </location>
</feature>
<evidence type="ECO:0000256" key="5">
    <source>
        <dbReference type="ARBA" id="ARBA00048488"/>
    </source>
</evidence>
<evidence type="ECO:0000256" key="4">
    <source>
        <dbReference type="ARBA" id="ARBA00023002"/>
    </source>
</evidence>
<comment type="cofactor">
    <cofactor evidence="6">
        <name>Zn(2+)</name>
        <dbReference type="ChEBI" id="CHEBI:29105"/>
    </cofactor>
    <text evidence="6">Binds 1 zinc ion per subunit. The zinc ion is important for the structural integrity of the protein.</text>
</comment>
<dbReference type="GO" id="GO:0008270">
    <property type="term" value="F:zinc ion binding"/>
    <property type="evidence" value="ECO:0007669"/>
    <property type="project" value="UniProtKB-UniRule"/>
</dbReference>
<feature type="binding site" evidence="6">
    <location>
        <position position="92"/>
    </location>
    <ligand>
        <name>Zn(2+)</name>
        <dbReference type="ChEBI" id="CHEBI:29105"/>
    </ligand>
</feature>
<dbReference type="PROSITE" id="PS51790">
    <property type="entry name" value="MSRB"/>
    <property type="match status" value="1"/>
</dbReference>
<dbReference type="Gene3D" id="2.170.150.20">
    <property type="entry name" value="Peptide methionine sulfoxide reductase"/>
    <property type="match status" value="1"/>
</dbReference>
<evidence type="ECO:0000259" key="7">
    <source>
        <dbReference type="PROSITE" id="PS51790"/>
    </source>
</evidence>
<dbReference type="Proteomes" id="UP000054172">
    <property type="component" value="Unassembled WGS sequence"/>
</dbReference>
<keyword evidence="9" id="KW-1185">Reference proteome</keyword>
<evidence type="ECO:0000313" key="9">
    <source>
        <dbReference type="Proteomes" id="UP000054172"/>
    </source>
</evidence>
<dbReference type="HAMAP" id="MF_01400">
    <property type="entry name" value="MsrB"/>
    <property type="match status" value="1"/>
</dbReference>
<dbReference type="InterPro" id="IPR011057">
    <property type="entry name" value="Mss4-like_sf"/>
</dbReference>
<dbReference type="SUPFAM" id="SSF51316">
    <property type="entry name" value="Mss4-like"/>
    <property type="match status" value="1"/>
</dbReference>
<dbReference type="InterPro" id="IPR028427">
    <property type="entry name" value="Met_Sox_Rdtase_MsrB"/>
</dbReference>
<keyword evidence="4 6" id="KW-0560">Oxidoreductase</keyword>
<dbReference type="GO" id="GO:0030091">
    <property type="term" value="P:protein repair"/>
    <property type="evidence" value="ECO:0007669"/>
    <property type="project" value="InterPro"/>
</dbReference>
<dbReference type="Pfam" id="PF01641">
    <property type="entry name" value="SelR"/>
    <property type="match status" value="1"/>
</dbReference>
<comment type="caution">
    <text evidence="8">The sequence shown here is derived from an EMBL/GenBank/DDBJ whole genome shotgun (WGS) entry which is preliminary data.</text>
</comment>
<organism evidence="8 9">
    <name type="scientific">Candidatus [Bacteroides] periocalifornicus</name>
    <dbReference type="NCBI Taxonomy" id="1702214"/>
    <lineage>
        <taxon>Bacteria</taxon>
        <taxon>Pseudomonadati</taxon>
        <taxon>Bacteroidota</taxon>
    </lineage>
</organism>
<dbReference type="FunFam" id="2.170.150.20:FF:000001">
    <property type="entry name" value="Peptide methionine sulfoxide reductase MsrB"/>
    <property type="match status" value="1"/>
</dbReference>
<dbReference type="EMBL" id="LIIK01000038">
    <property type="protein sequence ID" value="KQM08448.1"/>
    <property type="molecule type" value="Genomic_DNA"/>
</dbReference>
<dbReference type="GO" id="GO:0005737">
    <property type="term" value="C:cytoplasm"/>
    <property type="evidence" value="ECO:0007669"/>
    <property type="project" value="TreeGrafter"/>
</dbReference>
<dbReference type="PANTHER" id="PTHR10173:SF52">
    <property type="entry name" value="METHIONINE-R-SULFOXIDE REDUCTASE B1"/>
    <property type="match status" value="1"/>
</dbReference>
<feature type="binding site" evidence="6">
    <location>
        <position position="46"/>
    </location>
    <ligand>
        <name>Zn(2+)</name>
        <dbReference type="ChEBI" id="CHEBI:29105"/>
    </ligand>
</feature>
<keyword evidence="3 6" id="KW-0862">Zinc</keyword>
<evidence type="ECO:0000256" key="1">
    <source>
        <dbReference type="ARBA" id="ARBA00007174"/>
    </source>
</evidence>
<reference evidence="8" key="1">
    <citation type="submission" date="2015-08" db="EMBL/GenBank/DDBJ databases">
        <title>Candidatus Bacteriodes Periocalifornicus.</title>
        <authorList>
            <person name="McLean J.S."/>
            <person name="Kelley S."/>
        </authorList>
    </citation>
    <scope>NUCLEOTIDE SEQUENCE [LARGE SCALE GENOMIC DNA]</scope>
    <source>
        <strain evidence="8">12B</strain>
    </source>
</reference>
<dbReference type="GO" id="GO:0006979">
    <property type="term" value="P:response to oxidative stress"/>
    <property type="evidence" value="ECO:0007669"/>
    <property type="project" value="InterPro"/>
</dbReference>
<dbReference type="NCBIfam" id="TIGR00357">
    <property type="entry name" value="peptide-methionine (R)-S-oxide reductase MsrB"/>
    <property type="match status" value="1"/>
</dbReference>
<dbReference type="InterPro" id="IPR002579">
    <property type="entry name" value="Met_Sox_Rdtase_MsrB_dom"/>
</dbReference>
<comment type="catalytic activity">
    <reaction evidence="5 6">
        <text>L-methionyl-[protein] + [thioredoxin]-disulfide + H2O = L-methionyl-(R)-S-oxide-[protein] + [thioredoxin]-dithiol</text>
        <dbReference type="Rhea" id="RHEA:24164"/>
        <dbReference type="Rhea" id="RHEA-COMP:10698"/>
        <dbReference type="Rhea" id="RHEA-COMP:10700"/>
        <dbReference type="Rhea" id="RHEA-COMP:12313"/>
        <dbReference type="Rhea" id="RHEA-COMP:12314"/>
        <dbReference type="ChEBI" id="CHEBI:15377"/>
        <dbReference type="ChEBI" id="CHEBI:16044"/>
        <dbReference type="ChEBI" id="CHEBI:29950"/>
        <dbReference type="ChEBI" id="CHEBI:45764"/>
        <dbReference type="ChEBI" id="CHEBI:50058"/>
        <dbReference type="EC" id="1.8.4.12"/>
    </reaction>
</comment>
<name>A0A0Q4B5Z1_9BACT</name>
<evidence type="ECO:0000256" key="3">
    <source>
        <dbReference type="ARBA" id="ARBA00022833"/>
    </source>
</evidence>
<evidence type="ECO:0000313" key="8">
    <source>
        <dbReference type="EMBL" id="KQM08448.1"/>
    </source>
</evidence>
<feature type="binding site" evidence="6">
    <location>
        <position position="43"/>
    </location>
    <ligand>
        <name>Zn(2+)</name>
        <dbReference type="ChEBI" id="CHEBI:29105"/>
    </ligand>
</feature>
<protein>
    <recommendedName>
        <fullName evidence="6">Peptide methionine sulfoxide reductase MsrB</fullName>
        <ecNumber evidence="6">1.8.4.12</ecNumber>
    </recommendedName>
    <alternativeName>
        <fullName evidence="6">Peptide-methionine (R)-S-oxide reductase</fullName>
    </alternativeName>
</protein>
<sequence length="130" mass="14390">MCQKKPDLSHLTPLQKAVTQEAATEPPFSNAYWNKHDDGTYRCVVCGAVLFKSDQKYDSGCGWPSFTKPEEEAAVKYRVDTSHGMVREEVLCAKCGAHLGHRFPDGPAPLGQRYCINSASLKFAPKEGKK</sequence>
<dbReference type="AlphaFoldDB" id="A0A0Q4B5Z1"/>
<evidence type="ECO:0000256" key="6">
    <source>
        <dbReference type="HAMAP-Rule" id="MF_01400"/>
    </source>
</evidence>
<dbReference type="GO" id="GO:0033743">
    <property type="term" value="F:peptide-methionine (R)-S-oxide reductase activity"/>
    <property type="evidence" value="ECO:0007669"/>
    <property type="project" value="UniProtKB-UniRule"/>
</dbReference>
<accession>A0A0Q4B5Z1</accession>
<dbReference type="PATRIC" id="fig|1702214.3.peg.1064"/>